<dbReference type="SMART" id="SM00164">
    <property type="entry name" value="TBC"/>
    <property type="match status" value="1"/>
</dbReference>
<feature type="compositionally biased region" description="Acidic residues" evidence="2">
    <location>
        <begin position="669"/>
        <end position="682"/>
    </location>
</feature>
<gene>
    <name evidence="4" type="primary">TBC1D25</name>
    <name evidence="4" type="ORF">NPIL_153471</name>
</gene>
<dbReference type="SUPFAM" id="SSF47923">
    <property type="entry name" value="Ypt/Rab-GAP domain of gyp1p"/>
    <property type="match status" value="2"/>
</dbReference>
<evidence type="ECO:0000313" key="5">
    <source>
        <dbReference type="Proteomes" id="UP000887013"/>
    </source>
</evidence>
<dbReference type="Pfam" id="PF00566">
    <property type="entry name" value="RabGAP-TBC"/>
    <property type="match status" value="1"/>
</dbReference>
<feature type="compositionally biased region" description="Polar residues" evidence="2">
    <location>
        <begin position="624"/>
        <end position="633"/>
    </location>
</feature>
<feature type="domain" description="Rab-GAP TBC" evidence="3">
    <location>
        <begin position="195"/>
        <end position="405"/>
    </location>
</feature>
<dbReference type="Proteomes" id="UP000887013">
    <property type="component" value="Unassembled WGS sequence"/>
</dbReference>
<keyword evidence="1" id="KW-0343">GTPase activation</keyword>
<organism evidence="4 5">
    <name type="scientific">Nephila pilipes</name>
    <name type="common">Giant wood spider</name>
    <name type="synonym">Nephila maculata</name>
    <dbReference type="NCBI Taxonomy" id="299642"/>
    <lineage>
        <taxon>Eukaryota</taxon>
        <taxon>Metazoa</taxon>
        <taxon>Ecdysozoa</taxon>
        <taxon>Arthropoda</taxon>
        <taxon>Chelicerata</taxon>
        <taxon>Arachnida</taxon>
        <taxon>Araneae</taxon>
        <taxon>Araneomorphae</taxon>
        <taxon>Entelegynae</taxon>
        <taxon>Araneoidea</taxon>
        <taxon>Nephilidae</taxon>
        <taxon>Nephila</taxon>
    </lineage>
</organism>
<protein>
    <submittedName>
        <fullName evidence="4">TBC1 domain family member 25</fullName>
    </submittedName>
</protein>
<reference evidence="4" key="1">
    <citation type="submission" date="2020-08" db="EMBL/GenBank/DDBJ databases">
        <title>Multicomponent nature underlies the extraordinary mechanical properties of spider dragline silk.</title>
        <authorList>
            <person name="Kono N."/>
            <person name="Nakamura H."/>
            <person name="Mori M."/>
            <person name="Yoshida Y."/>
            <person name="Ohtoshi R."/>
            <person name="Malay A.D."/>
            <person name="Moran D.A.P."/>
            <person name="Tomita M."/>
            <person name="Numata K."/>
            <person name="Arakawa K."/>
        </authorList>
    </citation>
    <scope>NUCLEOTIDE SEQUENCE</scope>
</reference>
<dbReference type="PANTHER" id="PTHR22957:SF333">
    <property type="entry name" value="TBC1 DOMAIN FAMILY MEMBER 25"/>
    <property type="match status" value="1"/>
</dbReference>
<evidence type="ECO:0000259" key="3">
    <source>
        <dbReference type="PROSITE" id="PS50086"/>
    </source>
</evidence>
<proteinExistence type="predicted"/>
<sequence>MSEILDLHLKHFVKVKVKLQQLDSCKRRRTYQFFTLDPQTANYAKLRSQLALLFNIEGEFVISFKKGKQYIPLTSDWDLDGAISEASKPCLTLSVELRAIDTKTLEEWDIISSADIANMDSTVLRSAQERKSLAGSIVSHVESAMLKVQRALSISFHHDQNQKTIVDEALYFSLLDREGRVFNHRELHMAVYNGGVDRSMRPQVWKHLLNVYPHGMTMEERKSYMSSKCEEYYQLRYRWQLLLRAGTIPDVLSSITTMVRKDVRRTDRTIKFYDGPDDNSNTRALFNILTTYAVNHPNVSYCQGMSDLLSPIFYVMKKESEAYVCFCGLMKRVNTNFKLESCAIKSKFRHLRKMLRFYEPAVYNYLESKYLLHLLFCYRWLLLELKREFPYNDMLNMMEVMWGSLPPKPPRKDLELYEVMFPSADILESLKDQTTEKDYLNLNEDYFSSHPDVHSLSQSVTSNIHSEEIKKWQLRVRRESMARDMSFHDSSGEGEIKLPIHYRQRKYRLYIPGKLYRMHKHPCPSFISTRSCRIPERNKSITPEICQSWSCGEVFEEKSRVRDALHDARDFLRNQWCYSNTVNEIQLNNWLNGRQFEIKPCAIGGKETDADTDESNNRQRHGSSDSNYSTISEDLSDAEDESRPPSRSRQSQSEGYMSDDDSKEASTLADDDAYESDNVYDDYSDHESFQDSMAGRQYEEVETYFERKKEMLPPPHQLGDGNPFLLFLCIAMFRCQRDNILKDRLEGGDVGIHFDRLVRSHDLSTVLPIARDLFSHYLNMGWEVEDQAEVSDDPDA</sequence>
<dbReference type="InterPro" id="IPR035969">
    <property type="entry name" value="Rab-GAP_TBC_sf"/>
</dbReference>
<comment type="caution">
    <text evidence="4">The sequence shown here is derived from an EMBL/GenBank/DDBJ whole genome shotgun (WGS) entry which is preliminary data.</text>
</comment>
<dbReference type="PANTHER" id="PTHR22957">
    <property type="entry name" value="TBC1 DOMAIN FAMILY MEMBER GTPASE-ACTIVATING PROTEIN"/>
    <property type="match status" value="1"/>
</dbReference>
<evidence type="ECO:0000313" key="4">
    <source>
        <dbReference type="EMBL" id="GFT73938.1"/>
    </source>
</evidence>
<evidence type="ECO:0000256" key="2">
    <source>
        <dbReference type="SAM" id="MobiDB-lite"/>
    </source>
</evidence>
<name>A0A8X6TZD4_NEPPI</name>
<dbReference type="AlphaFoldDB" id="A0A8X6TZD4"/>
<feature type="region of interest" description="Disordered" evidence="2">
    <location>
        <begin position="605"/>
        <end position="694"/>
    </location>
</feature>
<dbReference type="Gene3D" id="1.10.8.270">
    <property type="entry name" value="putative rabgap domain of human tbc1 domain family member 14 like domains"/>
    <property type="match status" value="1"/>
</dbReference>
<dbReference type="EMBL" id="BMAW01021644">
    <property type="protein sequence ID" value="GFT73938.1"/>
    <property type="molecule type" value="Genomic_DNA"/>
</dbReference>
<dbReference type="Gene3D" id="1.10.472.80">
    <property type="entry name" value="Ypt/Rab-GAP domain of gyp1p, domain 3"/>
    <property type="match status" value="1"/>
</dbReference>
<dbReference type="InterPro" id="IPR000195">
    <property type="entry name" value="Rab-GAP-TBC_dom"/>
</dbReference>
<accession>A0A8X6TZD4</accession>
<evidence type="ECO:0000256" key="1">
    <source>
        <dbReference type="ARBA" id="ARBA00022468"/>
    </source>
</evidence>
<keyword evidence="5" id="KW-1185">Reference proteome</keyword>
<dbReference type="OrthoDB" id="10264062at2759"/>
<dbReference type="PROSITE" id="PS50086">
    <property type="entry name" value="TBC_RABGAP"/>
    <property type="match status" value="1"/>
</dbReference>
<dbReference type="GO" id="GO:0005096">
    <property type="term" value="F:GTPase activator activity"/>
    <property type="evidence" value="ECO:0007669"/>
    <property type="project" value="UniProtKB-KW"/>
</dbReference>